<keyword evidence="6" id="KW-0342">GTP-binding</keyword>
<dbReference type="PROSITE" id="PS51265">
    <property type="entry name" value="ZF_DBF4"/>
    <property type="match status" value="1"/>
</dbReference>
<dbReference type="GO" id="GO:0016787">
    <property type="term" value="F:hydrolase activity"/>
    <property type="evidence" value="ECO:0007669"/>
    <property type="project" value="UniProtKB-KW"/>
</dbReference>
<sequence>MDEIPELVTELPENGVIKTEKVPAAPFVPSSSTPTALAKKIPITIVTGYLGSGKSTLLQNIGKTANKRLAIILNEFGDSSVIEKSVTIQDQGDSVQEWLDIGNGCLCCTVKDNGVTAIENLIENSKDKIDYILLETTGVADPAPIAKMFWLDEGLASNIYIDGVVTVVDAEHITKCLDDVGGHWHKESLGEDVEFEDGITTAHLQLALADVILLNKIDKVSDTQPMTQRIRQINQTSPIHTTSFGDIEISKILDLHAFDVDAKLTTSETSFHDDRISTVTITFPFLENEEGFSKVENFLQHVLWDNFVNGKNVEVHRMKGLLVHGNDVRVVQGVRDTYEIIENGKLLEEVKENKLVFIGKNLHRPDLQEELRMSKVEEHESVNNLKRKFPSLAKPRQPLKETNSNIPSPHKRAKIESPGKQQSTQQPQQQPQPQPQPQPQQEKATHKPKKSSHQSKNNDKLAGDEMHEWQQSWRRIMKSSIVYFEGDQQSLEYRKAHKLLRLVGCKVTPFYDNNVTIIISKRPYDSKTEYSPHDIFSNVSKASIKVWNYDKVFRFLKHLGINIQTGVDELAVNTHTILPPSLTNNNEKPDLYNLLKEEKIYGSTDRDPNAKRDDLHYLGKNYLYVYDLTQTVRPIAIREWKDPTDQNSERKRLKRLRKFEANQAHREALRLATYKMINGISMSVHGFTATSTSTDKVDEEEDSTVKEPSEDPRFRQPLNRNSSCMQSKAFEAMASGYNGASNAVQPSMDSNLNSAAAMAGGNGLGPALSQVPSKQLNNLKRRILMKKKTTNTTEKKDKEHASGYCENCRVKYTNFDEHIMTNRHRNFACDDRNFQDIDELIASLRERKSLGNVISNGDYV</sequence>
<dbReference type="InterPro" id="IPR011629">
    <property type="entry name" value="CobW-like_C"/>
</dbReference>
<dbReference type="SUPFAM" id="SSF90002">
    <property type="entry name" value="Hypothetical protein YjiA, C-terminal domain"/>
    <property type="match status" value="1"/>
</dbReference>
<reference evidence="13 14" key="1">
    <citation type="submission" date="2020-03" db="EMBL/GenBank/DDBJ databases">
        <title>FDA dAtabase for Regulatory Grade micrObial Sequences (FDA-ARGOS): Supporting development and validation of Infectious Disease Dx tests.</title>
        <authorList>
            <person name="Campos J."/>
            <person name="Goldberg B."/>
            <person name="Tallon L."/>
            <person name="Sadzewicz L."/>
            <person name="Vavikolanu K."/>
            <person name="Mehta A."/>
            <person name="Aluvathingal J."/>
            <person name="Nadendla S."/>
            <person name="Nandy P."/>
            <person name="Geyer C."/>
            <person name="Yan Y."/>
            <person name="Sichtig H."/>
        </authorList>
    </citation>
    <scope>NUCLEOTIDE SEQUENCE [LARGE SCALE GENOMIC DNA]</scope>
    <source>
        <strain evidence="13 14">FDAARGOS_656</strain>
    </source>
</reference>
<dbReference type="Proteomes" id="UP000536275">
    <property type="component" value="Unassembled WGS sequence"/>
</dbReference>
<keyword evidence="2" id="KW-0547">Nucleotide-binding</keyword>
<dbReference type="Pfam" id="PF07535">
    <property type="entry name" value="zf-DBF"/>
    <property type="match status" value="1"/>
</dbReference>
<accession>A0A8H6F5Y3</accession>
<evidence type="ECO:0000256" key="5">
    <source>
        <dbReference type="ARBA" id="ARBA00022833"/>
    </source>
</evidence>
<keyword evidence="4" id="KW-0378">Hydrolase</keyword>
<keyword evidence="3 10" id="KW-0863">Zinc-finger</keyword>
<dbReference type="FunFam" id="6.10.250.3410:FF:000001">
    <property type="entry name" value="Protein DBF4 homolog A"/>
    <property type="match status" value="1"/>
</dbReference>
<dbReference type="InterPro" id="IPR036420">
    <property type="entry name" value="BRCT_dom_sf"/>
</dbReference>
<dbReference type="Gene3D" id="6.10.250.3410">
    <property type="entry name" value="DBF zinc finger"/>
    <property type="match status" value="1"/>
</dbReference>
<evidence type="ECO:0000256" key="11">
    <source>
        <dbReference type="SAM" id="MobiDB-lite"/>
    </source>
</evidence>
<evidence type="ECO:0000313" key="14">
    <source>
        <dbReference type="Proteomes" id="UP000536275"/>
    </source>
</evidence>
<evidence type="ECO:0000256" key="6">
    <source>
        <dbReference type="ARBA" id="ARBA00023134"/>
    </source>
</evidence>
<dbReference type="InterPro" id="IPR051316">
    <property type="entry name" value="Zinc-reg_GTPase_activator"/>
</dbReference>
<dbReference type="GO" id="GO:0003676">
    <property type="term" value="F:nucleic acid binding"/>
    <property type="evidence" value="ECO:0007669"/>
    <property type="project" value="InterPro"/>
</dbReference>
<feature type="domain" description="DBF4-type" evidence="12">
    <location>
        <begin position="798"/>
        <end position="847"/>
    </location>
</feature>
<dbReference type="SMART" id="SM00586">
    <property type="entry name" value="ZnF_DBF"/>
    <property type="match status" value="1"/>
</dbReference>
<gene>
    <name evidence="13" type="ORF">FOB64_002177</name>
</gene>
<feature type="region of interest" description="Disordered" evidence="11">
    <location>
        <begin position="378"/>
        <end position="466"/>
    </location>
</feature>
<dbReference type="InterPro" id="IPR055116">
    <property type="entry name" value="DBF4_BRCT"/>
</dbReference>
<evidence type="ECO:0000256" key="1">
    <source>
        <dbReference type="ARBA" id="ARBA00022723"/>
    </source>
</evidence>
<name>A0A8H6F5Y3_CANAX</name>
<evidence type="ECO:0000256" key="8">
    <source>
        <dbReference type="ARBA" id="ARBA00034320"/>
    </source>
</evidence>
<dbReference type="InterPro" id="IPR027417">
    <property type="entry name" value="P-loop_NTPase"/>
</dbReference>
<dbReference type="InterPro" id="IPR038545">
    <property type="entry name" value="Znf_DBF_sf"/>
</dbReference>
<feature type="compositionally biased region" description="Basic and acidic residues" evidence="11">
    <location>
        <begin position="703"/>
        <end position="714"/>
    </location>
</feature>
<dbReference type="CDD" id="cd03112">
    <property type="entry name" value="CobW-like"/>
    <property type="match status" value="1"/>
</dbReference>
<dbReference type="Pfam" id="PF02492">
    <property type="entry name" value="cobW"/>
    <property type="match status" value="1"/>
</dbReference>
<comment type="similarity">
    <text evidence="8">Belongs to the SIMIBI class G3E GTPase family. ZNG1 subfamily.</text>
</comment>
<dbReference type="GO" id="GO:0008270">
    <property type="term" value="F:zinc ion binding"/>
    <property type="evidence" value="ECO:0007669"/>
    <property type="project" value="UniProtKB-KW"/>
</dbReference>
<evidence type="ECO:0000256" key="10">
    <source>
        <dbReference type="PROSITE-ProRule" id="PRU00600"/>
    </source>
</evidence>
<dbReference type="InterPro" id="IPR013939">
    <property type="entry name" value="Regulatory_Dfp1/Him1"/>
</dbReference>
<dbReference type="Pfam" id="PF22437">
    <property type="entry name" value="DBF4_BRCT"/>
    <property type="match status" value="1"/>
</dbReference>
<keyword evidence="7" id="KW-0143">Chaperone</keyword>
<keyword evidence="1" id="KW-0479">Metal-binding</keyword>
<proteinExistence type="inferred from homology"/>
<organism evidence="13 14">
    <name type="scientific">Candida albicans</name>
    <name type="common">Yeast</name>
    <dbReference type="NCBI Taxonomy" id="5476"/>
    <lineage>
        <taxon>Eukaryota</taxon>
        <taxon>Fungi</taxon>
        <taxon>Dikarya</taxon>
        <taxon>Ascomycota</taxon>
        <taxon>Saccharomycotina</taxon>
        <taxon>Pichiomycetes</taxon>
        <taxon>Debaryomycetaceae</taxon>
        <taxon>Candida/Lodderomyces clade</taxon>
        <taxon>Candida</taxon>
    </lineage>
</organism>
<protein>
    <submittedName>
        <fullName evidence="13">CobW/HypB/UreG, nucleotide-binding domain family protein</fullName>
    </submittedName>
</protein>
<dbReference type="PANTHER" id="PTHR13748:SF31">
    <property type="entry name" value="ZINC-REGULATED GTPASE METALLOPROTEIN ACTIVATOR 1A-RELATED"/>
    <property type="match status" value="1"/>
</dbReference>
<dbReference type="GO" id="GO:0005634">
    <property type="term" value="C:nucleus"/>
    <property type="evidence" value="ECO:0007669"/>
    <property type="project" value="UniProtKB-ARBA"/>
</dbReference>
<dbReference type="SUPFAM" id="SSF52540">
    <property type="entry name" value="P-loop containing nucleoside triphosphate hydrolases"/>
    <property type="match status" value="1"/>
</dbReference>
<evidence type="ECO:0000256" key="2">
    <source>
        <dbReference type="ARBA" id="ARBA00022741"/>
    </source>
</evidence>
<dbReference type="InterPro" id="IPR006572">
    <property type="entry name" value="Znf_DBF"/>
</dbReference>
<feature type="region of interest" description="Disordered" evidence="11">
    <location>
        <begin position="689"/>
        <end position="720"/>
    </location>
</feature>
<dbReference type="AlphaFoldDB" id="A0A8H6F5Y3"/>
<dbReference type="Pfam" id="PF08630">
    <property type="entry name" value="Dfp1_Him1_M"/>
    <property type="match status" value="1"/>
</dbReference>
<dbReference type="Pfam" id="PF07683">
    <property type="entry name" value="CobW_C"/>
    <property type="match status" value="1"/>
</dbReference>
<dbReference type="GO" id="GO:0005737">
    <property type="term" value="C:cytoplasm"/>
    <property type="evidence" value="ECO:0007669"/>
    <property type="project" value="TreeGrafter"/>
</dbReference>
<evidence type="ECO:0000256" key="9">
    <source>
        <dbReference type="ARBA" id="ARBA00049117"/>
    </source>
</evidence>
<evidence type="ECO:0000256" key="4">
    <source>
        <dbReference type="ARBA" id="ARBA00022801"/>
    </source>
</evidence>
<dbReference type="EMBL" id="JABWAD010000025">
    <property type="protein sequence ID" value="KAF6070512.1"/>
    <property type="molecule type" value="Genomic_DNA"/>
</dbReference>
<evidence type="ECO:0000256" key="3">
    <source>
        <dbReference type="ARBA" id="ARBA00022771"/>
    </source>
</evidence>
<keyword evidence="5" id="KW-0862">Zinc</keyword>
<dbReference type="Gene3D" id="3.30.1220.10">
    <property type="entry name" value="CobW-like, C-terminal domain"/>
    <property type="match status" value="1"/>
</dbReference>
<comment type="caution">
    <text evidence="13">The sequence shown here is derived from an EMBL/GenBank/DDBJ whole genome shotgun (WGS) entry which is preliminary data.</text>
</comment>
<dbReference type="InterPro" id="IPR003495">
    <property type="entry name" value="CobW/HypB/UreG_nucleotide-bd"/>
</dbReference>
<dbReference type="GO" id="GO:0005525">
    <property type="term" value="F:GTP binding"/>
    <property type="evidence" value="ECO:0007669"/>
    <property type="project" value="UniProtKB-KW"/>
</dbReference>
<evidence type="ECO:0000256" key="7">
    <source>
        <dbReference type="ARBA" id="ARBA00023186"/>
    </source>
</evidence>
<evidence type="ECO:0000259" key="12">
    <source>
        <dbReference type="PROSITE" id="PS51265"/>
    </source>
</evidence>
<dbReference type="Gene3D" id="3.40.50.10190">
    <property type="entry name" value="BRCT domain"/>
    <property type="match status" value="1"/>
</dbReference>
<dbReference type="InterPro" id="IPR036627">
    <property type="entry name" value="CobW-likC_sf"/>
</dbReference>
<comment type="catalytic activity">
    <reaction evidence="9">
        <text>GTP + H2O = GDP + phosphate + H(+)</text>
        <dbReference type="Rhea" id="RHEA:19669"/>
        <dbReference type="ChEBI" id="CHEBI:15377"/>
        <dbReference type="ChEBI" id="CHEBI:15378"/>
        <dbReference type="ChEBI" id="CHEBI:37565"/>
        <dbReference type="ChEBI" id="CHEBI:43474"/>
        <dbReference type="ChEBI" id="CHEBI:58189"/>
    </reaction>
    <physiologicalReaction direction="left-to-right" evidence="9">
        <dbReference type="Rhea" id="RHEA:19670"/>
    </physiologicalReaction>
</comment>
<dbReference type="Gene3D" id="3.40.50.300">
    <property type="entry name" value="P-loop containing nucleotide triphosphate hydrolases"/>
    <property type="match status" value="1"/>
</dbReference>
<feature type="compositionally biased region" description="Basic and acidic residues" evidence="11">
    <location>
        <begin position="456"/>
        <end position="466"/>
    </location>
</feature>
<dbReference type="PANTHER" id="PTHR13748">
    <property type="entry name" value="COBW-RELATED"/>
    <property type="match status" value="1"/>
</dbReference>
<evidence type="ECO:0000313" key="13">
    <source>
        <dbReference type="EMBL" id="KAF6070512.1"/>
    </source>
</evidence>